<evidence type="ECO:0000256" key="2">
    <source>
        <dbReference type="ARBA" id="ARBA00004370"/>
    </source>
</evidence>
<name>A0A2S8S4S0_9RHOB</name>
<keyword evidence="6" id="KW-0547">Nucleotide-binding</keyword>
<evidence type="ECO:0000256" key="7">
    <source>
        <dbReference type="ARBA" id="ARBA00022777"/>
    </source>
</evidence>
<dbReference type="GO" id="GO:0004673">
    <property type="term" value="F:protein histidine kinase activity"/>
    <property type="evidence" value="ECO:0007669"/>
    <property type="project" value="UniProtKB-EC"/>
</dbReference>
<dbReference type="PANTHER" id="PTHR41523">
    <property type="entry name" value="TWO-COMPONENT SYSTEM SENSOR PROTEIN"/>
    <property type="match status" value="1"/>
</dbReference>
<keyword evidence="9" id="KW-0472">Membrane</keyword>
<dbReference type="PANTHER" id="PTHR41523:SF8">
    <property type="entry name" value="ETHYLENE RESPONSE SENSOR PROTEIN"/>
    <property type="match status" value="1"/>
</dbReference>
<comment type="caution">
    <text evidence="11">The sequence shown here is derived from an EMBL/GenBank/DDBJ whole genome shotgun (WGS) entry which is preliminary data.</text>
</comment>
<evidence type="ECO:0000256" key="5">
    <source>
        <dbReference type="ARBA" id="ARBA00022679"/>
    </source>
</evidence>
<reference evidence="11 12" key="1">
    <citation type="submission" date="2018-02" db="EMBL/GenBank/DDBJ databases">
        <title>Genomic Encyclopedia of Archaeal and Bacterial Type Strains, Phase II (KMG-II): from individual species to whole genera.</title>
        <authorList>
            <person name="Goeker M."/>
        </authorList>
    </citation>
    <scope>NUCLEOTIDE SEQUENCE [LARGE SCALE GENOMIC DNA]</scope>
    <source>
        <strain evidence="11 12">DSM 18921</strain>
    </source>
</reference>
<gene>
    <name evidence="11" type="ORF">LX70_03097</name>
</gene>
<dbReference type="InterPro" id="IPR036890">
    <property type="entry name" value="HATPase_C_sf"/>
</dbReference>
<dbReference type="GO" id="GO:0007165">
    <property type="term" value="P:signal transduction"/>
    <property type="evidence" value="ECO:0007669"/>
    <property type="project" value="InterPro"/>
</dbReference>
<sequence>MLGFRLGFVLSMALLPVGLLAVLQARSLMTEARARSEAALVGETLRATQPELRLIRQGQGAAEALASVAPILVPAATSDPAGCDSVMAKAVGSSDIYSYAAFLALDGRVLCASDRGMVPPVDAGRIASLDLPLIPTRTEVNDPEDAAGLAAVHPAFAADGRPVGFTLINMPHTRLRAAAATMAAHKDNFALILFDTNGRILSANRQSGEATALLPANRSLVSLTTGDAFTFTGDDTSGTERSFAVMKFADADLFALGSWPTTPTTLSIFRNLPAVVFPLLMWAACLIAAWLAAENLVTTHIRRLRRAITGFSDGRRRVEKLDMRHAPREIREVAEAFEQMTDTILHDEAELEDSLHQKEVLLREVHHRVKNNLQLIASIMSMQMRKTQSSEAKSLMRGLQERVISLATIHKGLYQTTGEADIRANELFPEIVRQVVKLAAGPERRFDVKESFDEVHLTPDQAVPLALLMTEAITNALKYGRPGAERAQSDLSISLRHAGPGFVELGVRNSSAGPGDNGGDGAEGTGLGTQLIDAFVRQLNGTIERHHQNGSYGLAVRFPLRTLAEGEERRGREAGEEAAE</sequence>
<dbReference type="InterPro" id="IPR003660">
    <property type="entry name" value="HAMP_dom"/>
</dbReference>
<feature type="domain" description="HAMP" evidence="10">
    <location>
        <begin position="295"/>
        <end position="349"/>
    </location>
</feature>
<dbReference type="Gene3D" id="3.30.450.20">
    <property type="entry name" value="PAS domain"/>
    <property type="match status" value="1"/>
</dbReference>
<protein>
    <recommendedName>
        <fullName evidence="3">histidine kinase</fullName>
        <ecNumber evidence="3">2.7.13.3</ecNumber>
    </recommendedName>
</protein>
<evidence type="ECO:0000256" key="6">
    <source>
        <dbReference type="ARBA" id="ARBA00022741"/>
    </source>
</evidence>
<keyword evidence="9" id="KW-0812">Transmembrane</keyword>
<evidence type="ECO:0000256" key="1">
    <source>
        <dbReference type="ARBA" id="ARBA00000085"/>
    </source>
</evidence>
<keyword evidence="9" id="KW-1133">Transmembrane helix</keyword>
<proteinExistence type="predicted"/>
<dbReference type="Gene3D" id="3.30.565.10">
    <property type="entry name" value="Histidine kinase-like ATPase, C-terminal domain"/>
    <property type="match status" value="1"/>
</dbReference>
<dbReference type="Pfam" id="PF07568">
    <property type="entry name" value="HisKA_2"/>
    <property type="match status" value="1"/>
</dbReference>
<evidence type="ECO:0000256" key="9">
    <source>
        <dbReference type="SAM" id="Phobius"/>
    </source>
</evidence>
<dbReference type="EC" id="2.7.13.3" evidence="3"/>
<dbReference type="GO" id="GO:0016020">
    <property type="term" value="C:membrane"/>
    <property type="evidence" value="ECO:0007669"/>
    <property type="project" value="UniProtKB-SubCell"/>
</dbReference>
<dbReference type="PROSITE" id="PS50885">
    <property type="entry name" value="HAMP"/>
    <property type="match status" value="1"/>
</dbReference>
<keyword evidence="7 11" id="KW-0418">Kinase</keyword>
<evidence type="ECO:0000313" key="12">
    <source>
        <dbReference type="Proteomes" id="UP000238338"/>
    </source>
</evidence>
<evidence type="ECO:0000313" key="11">
    <source>
        <dbReference type="EMBL" id="PQV55774.1"/>
    </source>
</evidence>
<dbReference type="SUPFAM" id="SSF55874">
    <property type="entry name" value="ATPase domain of HSP90 chaperone/DNA topoisomerase II/histidine kinase"/>
    <property type="match status" value="1"/>
</dbReference>
<dbReference type="EMBL" id="PVEP01000007">
    <property type="protein sequence ID" value="PQV55774.1"/>
    <property type="molecule type" value="Genomic_DNA"/>
</dbReference>
<keyword evidence="12" id="KW-1185">Reference proteome</keyword>
<feature type="transmembrane region" description="Helical" evidence="9">
    <location>
        <begin position="275"/>
        <end position="297"/>
    </location>
</feature>
<dbReference type="Proteomes" id="UP000238338">
    <property type="component" value="Unassembled WGS sequence"/>
</dbReference>
<evidence type="ECO:0000259" key="10">
    <source>
        <dbReference type="PROSITE" id="PS50885"/>
    </source>
</evidence>
<evidence type="ECO:0000256" key="8">
    <source>
        <dbReference type="ARBA" id="ARBA00022840"/>
    </source>
</evidence>
<dbReference type="GO" id="GO:0005524">
    <property type="term" value="F:ATP binding"/>
    <property type="evidence" value="ECO:0007669"/>
    <property type="project" value="UniProtKB-KW"/>
</dbReference>
<dbReference type="InterPro" id="IPR011495">
    <property type="entry name" value="Sig_transdc_His_kin_sub2_dim/P"/>
</dbReference>
<organism evidence="11 12">
    <name type="scientific">Albidovulum denitrificans</name>
    <dbReference type="NCBI Taxonomy" id="404881"/>
    <lineage>
        <taxon>Bacteria</taxon>
        <taxon>Pseudomonadati</taxon>
        <taxon>Pseudomonadota</taxon>
        <taxon>Alphaproteobacteria</taxon>
        <taxon>Rhodobacterales</taxon>
        <taxon>Paracoccaceae</taxon>
        <taxon>Albidovulum</taxon>
    </lineage>
</organism>
<keyword evidence="4" id="KW-0597">Phosphoprotein</keyword>
<keyword evidence="5" id="KW-0808">Transferase</keyword>
<dbReference type="OrthoDB" id="9767435at2"/>
<evidence type="ECO:0000256" key="4">
    <source>
        <dbReference type="ARBA" id="ARBA00022553"/>
    </source>
</evidence>
<dbReference type="RefSeq" id="WP_146111622.1">
    <property type="nucleotide sequence ID" value="NZ_PVEP01000007.1"/>
</dbReference>
<dbReference type="AlphaFoldDB" id="A0A2S8S4S0"/>
<evidence type="ECO:0000256" key="3">
    <source>
        <dbReference type="ARBA" id="ARBA00012438"/>
    </source>
</evidence>
<keyword evidence="8" id="KW-0067">ATP-binding</keyword>
<accession>A0A2S8S4S0</accession>
<comment type="catalytic activity">
    <reaction evidence="1">
        <text>ATP + protein L-histidine = ADP + protein N-phospho-L-histidine.</text>
        <dbReference type="EC" id="2.7.13.3"/>
    </reaction>
</comment>
<comment type="subcellular location">
    <subcellularLocation>
        <location evidence="2">Membrane</location>
    </subcellularLocation>
</comment>